<accession>A0A5C5UVR3</accession>
<dbReference type="EC" id="3.6.1.1" evidence="2"/>
<dbReference type="PANTHER" id="PTHR10286">
    <property type="entry name" value="INORGANIC PYROPHOSPHATASE"/>
    <property type="match status" value="1"/>
</dbReference>
<dbReference type="Gene3D" id="3.90.80.10">
    <property type="entry name" value="Inorganic pyrophosphatase"/>
    <property type="match status" value="1"/>
</dbReference>
<dbReference type="InterPro" id="IPR008162">
    <property type="entry name" value="Pyrophosphatase"/>
</dbReference>
<keyword evidence="3" id="KW-0479">Metal-binding</keyword>
<evidence type="ECO:0000313" key="8">
    <source>
        <dbReference type="Proteomes" id="UP000316714"/>
    </source>
</evidence>
<evidence type="ECO:0000256" key="3">
    <source>
        <dbReference type="ARBA" id="ARBA00022723"/>
    </source>
</evidence>
<dbReference type="EMBL" id="SIHJ01000005">
    <property type="protein sequence ID" value="TWT30441.1"/>
    <property type="molecule type" value="Genomic_DNA"/>
</dbReference>
<dbReference type="AlphaFoldDB" id="A0A5C5UVR3"/>
<evidence type="ECO:0000256" key="5">
    <source>
        <dbReference type="ARBA" id="ARBA00022842"/>
    </source>
</evidence>
<feature type="chain" id="PRO_5022818666" description="inorganic diphosphatase" evidence="6">
    <location>
        <begin position="26"/>
        <end position="239"/>
    </location>
</feature>
<keyword evidence="5" id="KW-0460">Magnesium</keyword>
<dbReference type="GO" id="GO:0000287">
    <property type="term" value="F:magnesium ion binding"/>
    <property type="evidence" value="ECO:0007669"/>
    <property type="project" value="InterPro"/>
</dbReference>
<proteinExistence type="predicted"/>
<evidence type="ECO:0000256" key="1">
    <source>
        <dbReference type="ARBA" id="ARBA00001946"/>
    </source>
</evidence>
<dbReference type="GO" id="GO:0004427">
    <property type="term" value="F:inorganic diphosphate phosphatase activity"/>
    <property type="evidence" value="ECO:0007669"/>
    <property type="project" value="UniProtKB-EC"/>
</dbReference>
<gene>
    <name evidence="7" type="primary">ppa_2</name>
    <name evidence="7" type="ORF">KOR34_50000</name>
</gene>
<dbReference type="PROSITE" id="PS00387">
    <property type="entry name" value="PPASE"/>
    <property type="match status" value="1"/>
</dbReference>
<dbReference type="OrthoDB" id="5187599at2"/>
<dbReference type="Proteomes" id="UP000316714">
    <property type="component" value="Unassembled WGS sequence"/>
</dbReference>
<dbReference type="InterPro" id="IPR036649">
    <property type="entry name" value="Pyrophosphatase_sf"/>
</dbReference>
<keyword evidence="6" id="KW-0732">Signal</keyword>
<dbReference type="Pfam" id="PF00719">
    <property type="entry name" value="Pyrophosphatase"/>
    <property type="match status" value="1"/>
</dbReference>
<comment type="caution">
    <text evidence="7">The sequence shown here is derived from an EMBL/GenBank/DDBJ whole genome shotgun (WGS) entry which is preliminary data.</text>
</comment>
<dbReference type="RefSeq" id="WP_146568794.1">
    <property type="nucleotide sequence ID" value="NZ_SIHJ01000005.1"/>
</dbReference>
<dbReference type="GO" id="GO:0005737">
    <property type="term" value="C:cytoplasm"/>
    <property type="evidence" value="ECO:0007669"/>
    <property type="project" value="InterPro"/>
</dbReference>
<evidence type="ECO:0000256" key="6">
    <source>
        <dbReference type="SAM" id="SignalP"/>
    </source>
</evidence>
<evidence type="ECO:0000313" key="7">
    <source>
        <dbReference type="EMBL" id="TWT30441.1"/>
    </source>
</evidence>
<protein>
    <recommendedName>
        <fullName evidence="2">inorganic diphosphatase</fullName>
        <ecNumber evidence="2">3.6.1.1</ecNumber>
    </recommendedName>
</protein>
<feature type="signal peptide" evidence="6">
    <location>
        <begin position="1"/>
        <end position="25"/>
    </location>
</feature>
<comment type="cofactor">
    <cofactor evidence="1">
        <name>Mg(2+)</name>
        <dbReference type="ChEBI" id="CHEBI:18420"/>
    </cofactor>
</comment>
<sequence precursor="true">MTARPPRLTLFAALVLGIGVGGVAAAQQAVGHAPGLRAIGRYTLAGDKHFIHGYEPVDPDGAAHVVVEIPTGTSQKWETDKASGRLVWEVEDGAPRMVAYLGYPGNYGMIPRTLLPKKQGGDGDPLDVLVLGPAVPRGSVVPARVIGVLRMVDRGERDDKLIAVLADSCFGKVTTLEELQKQFPGAAQIVETWFTNYKGPGKMQSRGYADADQAQALLDAAIEAYRVNEAAAEQSAVGR</sequence>
<dbReference type="GO" id="GO:0006796">
    <property type="term" value="P:phosphate-containing compound metabolic process"/>
    <property type="evidence" value="ECO:0007669"/>
    <property type="project" value="InterPro"/>
</dbReference>
<keyword evidence="4 7" id="KW-0378">Hydrolase</keyword>
<organism evidence="7 8">
    <name type="scientific">Posidoniimonas corsicana</name>
    <dbReference type="NCBI Taxonomy" id="1938618"/>
    <lineage>
        <taxon>Bacteria</taxon>
        <taxon>Pseudomonadati</taxon>
        <taxon>Planctomycetota</taxon>
        <taxon>Planctomycetia</taxon>
        <taxon>Pirellulales</taxon>
        <taxon>Lacipirellulaceae</taxon>
        <taxon>Posidoniimonas</taxon>
    </lineage>
</organism>
<dbReference type="SUPFAM" id="SSF50324">
    <property type="entry name" value="Inorganic pyrophosphatase"/>
    <property type="match status" value="1"/>
</dbReference>
<name>A0A5C5UVR3_9BACT</name>
<reference evidence="7 8" key="1">
    <citation type="submission" date="2019-02" db="EMBL/GenBank/DDBJ databases">
        <title>Deep-cultivation of Planctomycetes and their phenomic and genomic characterization uncovers novel biology.</title>
        <authorList>
            <person name="Wiegand S."/>
            <person name="Jogler M."/>
            <person name="Boedeker C."/>
            <person name="Pinto D."/>
            <person name="Vollmers J."/>
            <person name="Rivas-Marin E."/>
            <person name="Kohn T."/>
            <person name="Peeters S.H."/>
            <person name="Heuer A."/>
            <person name="Rast P."/>
            <person name="Oberbeckmann S."/>
            <person name="Bunk B."/>
            <person name="Jeske O."/>
            <person name="Meyerdierks A."/>
            <person name="Storesund J.E."/>
            <person name="Kallscheuer N."/>
            <person name="Luecker S."/>
            <person name="Lage O.M."/>
            <person name="Pohl T."/>
            <person name="Merkel B.J."/>
            <person name="Hornburger P."/>
            <person name="Mueller R.-W."/>
            <person name="Bruemmer F."/>
            <person name="Labrenz M."/>
            <person name="Spormann A.M."/>
            <person name="Op Den Camp H."/>
            <person name="Overmann J."/>
            <person name="Amann R."/>
            <person name="Jetten M.S.M."/>
            <person name="Mascher T."/>
            <person name="Medema M.H."/>
            <person name="Devos D.P."/>
            <person name="Kaster A.-K."/>
            <person name="Ovreas L."/>
            <person name="Rohde M."/>
            <person name="Galperin M.Y."/>
            <person name="Jogler C."/>
        </authorList>
    </citation>
    <scope>NUCLEOTIDE SEQUENCE [LARGE SCALE GENOMIC DNA]</scope>
    <source>
        <strain evidence="7 8">KOR34</strain>
    </source>
</reference>
<keyword evidence="8" id="KW-1185">Reference proteome</keyword>
<evidence type="ECO:0000256" key="4">
    <source>
        <dbReference type="ARBA" id="ARBA00022801"/>
    </source>
</evidence>
<evidence type="ECO:0000256" key="2">
    <source>
        <dbReference type="ARBA" id="ARBA00012146"/>
    </source>
</evidence>